<gene>
    <name evidence="5" type="ORF">KTE52_27405</name>
</gene>
<dbReference type="PROSITE" id="PS51032">
    <property type="entry name" value="AP2_ERF"/>
    <property type="match status" value="1"/>
</dbReference>
<keyword evidence="1" id="KW-0805">Transcription regulation</keyword>
<dbReference type="GO" id="GO:0003677">
    <property type="term" value="F:DNA binding"/>
    <property type="evidence" value="ECO:0007669"/>
    <property type="project" value="UniProtKB-KW"/>
</dbReference>
<reference evidence="5" key="1">
    <citation type="submission" date="2021-06" db="EMBL/GenBank/DDBJ databases">
        <title>A collection of bacterial strains from the Burkholderia cepacia Research Laboratory and Repository.</title>
        <authorList>
            <person name="Lipuma J."/>
            <person name="Spilker T."/>
        </authorList>
    </citation>
    <scope>NUCLEOTIDE SEQUENCE</scope>
    <source>
        <strain evidence="5">AU37435</strain>
    </source>
</reference>
<keyword evidence="5" id="KW-0540">Nuclease</keyword>
<sequence>MVEIDVDDLESVSGFPWRIDAKGYVIRSVSWTKIQHLHRLITNAPDGYVVDHINGNKLDNRRENLRVCTVAQNLRNRRRAKSNKSGLKGVYLDKTRWRAQIRIDGRKICLGSFPTADLAHEAYKFAAREYHGEFARFE</sequence>
<evidence type="ECO:0000259" key="4">
    <source>
        <dbReference type="PROSITE" id="PS51032"/>
    </source>
</evidence>
<evidence type="ECO:0000256" key="1">
    <source>
        <dbReference type="ARBA" id="ARBA00023015"/>
    </source>
</evidence>
<dbReference type="InterPro" id="IPR001471">
    <property type="entry name" value="AP2/ERF_dom"/>
</dbReference>
<comment type="caution">
    <text evidence="5">The sequence shown here is derived from an EMBL/GenBank/DDBJ whole genome shotgun (WGS) entry which is preliminary data.</text>
</comment>
<dbReference type="Proteomes" id="UP001196915">
    <property type="component" value="Unassembled WGS sequence"/>
</dbReference>
<feature type="domain" description="AP2/ERF" evidence="4">
    <location>
        <begin position="73"/>
        <end position="138"/>
    </location>
</feature>
<evidence type="ECO:0000313" key="5">
    <source>
        <dbReference type="EMBL" id="MBU9360066.1"/>
    </source>
</evidence>
<organism evidence="5 6">
    <name type="scientific">Burkholderia multivorans</name>
    <dbReference type="NCBI Taxonomy" id="87883"/>
    <lineage>
        <taxon>Bacteria</taxon>
        <taxon>Pseudomonadati</taxon>
        <taxon>Pseudomonadota</taxon>
        <taxon>Betaproteobacteria</taxon>
        <taxon>Burkholderiales</taxon>
        <taxon>Burkholderiaceae</taxon>
        <taxon>Burkholderia</taxon>
        <taxon>Burkholderia cepacia complex</taxon>
    </lineage>
</organism>
<keyword evidence="3" id="KW-0804">Transcription</keyword>
<keyword evidence="2" id="KW-0238">DNA-binding</keyword>
<accession>A0AAP2HQ42</accession>
<dbReference type="Pfam" id="PF13392">
    <property type="entry name" value="HNH_3"/>
    <property type="match status" value="1"/>
</dbReference>
<dbReference type="GO" id="GO:0004519">
    <property type="term" value="F:endonuclease activity"/>
    <property type="evidence" value="ECO:0007669"/>
    <property type="project" value="UniProtKB-KW"/>
</dbReference>
<dbReference type="EMBL" id="JAHPMX010000022">
    <property type="protein sequence ID" value="MBU9360066.1"/>
    <property type="molecule type" value="Genomic_DNA"/>
</dbReference>
<evidence type="ECO:0000256" key="3">
    <source>
        <dbReference type="ARBA" id="ARBA00023163"/>
    </source>
</evidence>
<evidence type="ECO:0000256" key="2">
    <source>
        <dbReference type="ARBA" id="ARBA00023125"/>
    </source>
</evidence>
<protein>
    <submittedName>
        <fullName evidence="5">HNH endonuclease</fullName>
    </submittedName>
</protein>
<proteinExistence type="predicted"/>
<dbReference type="AlphaFoldDB" id="A0AAP2HQ42"/>
<name>A0AAP2HQ42_9BURK</name>
<dbReference type="RefSeq" id="WP_217039067.1">
    <property type="nucleotide sequence ID" value="NZ_JAHPMX010000022.1"/>
</dbReference>
<keyword evidence="5" id="KW-0255">Endonuclease</keyword>
<dbReference type="InterPro" id="IPR003615">
    <property type="entry name" value="HNH_nuc"/>
</dbReference>
<dbReference type="GO" id="GO:0003700">
    <property type="term" value="F:DNA-binding transcription factor activity"/>
    <property type="evidence" value="ECO:0007669"/>
    <property type="project" value="InterPro"/>
</dbReference>
<keyword evidence="5" id="KW-0378">Hydrolase</keyword>
<evidence type="ECO:0000313" key="6">
    <source>
        <dbReference type="Proteomes" id="UP001196915"/>
    </source>
</evidence>